<dbReference type="InterPro" id="IPR001128">
    <property type="entry name" value="Cyt_P450"/>
</dbReference>
<evidence type="ECO:0000256" key="4">
    <source>
        <dbReference type="ARBA" id="ARBA00023002"/>
    </source>
</evidence>
<dbReference type="PANTHER" id="PTHR24291:SF50">
    <property type="entry name" value="BIFUNCTIONAL ALBAFLAVENONE MONOOXYGENASE_TERPENE SYNTHASE"/>
    <property type="match status" value="1"/>
</dbReference>
<organism evidence="9 10">
    <name type="scientific">Oleomonas cavernae</name>
    <dbReference type="NCBI Taxonomy" id="2320859"/>
    <lineage>
        <taxon>Bacteria</taxon>
        <taxon>Pseudomonadati</taxon>
        <taxon>Pseudomonadota</taxon>
        <taxon>Alphaproteobacteria</taxon>
        <taxon>Acetobacterales</taxon>
        <taxon>Acetobacteraceae</taxon>
        <taxon>Oleomonas</taxon>
    </lineage>
</organism>
<dbReference type="AlphaFoldDB" id="A0A418WIU8"/>
<feature type="binding site" description="axial binding residue" evidence="7">
    <location>
        <position position="382"/>
    </location>
    <ligand>
        <name>heme</name>
        <dbReference type="ChEBI" id="CHEBI:30413"/>
    </ligand>
    <ligandPart>
        <name>Fe</name>
        <dbReference type="ChEBI" id="CHEBI:18248"/>
    </ligandPart>
</feature>
<dbReference type="GO" id="GO:0020037">
    <property type="term" value="F:heme binding"/>
    <property type="evidence" value="ECO:0007669"/>
    <property type="project" value="InterPro"/>
</dbReference>
<protein>
    <submittedName>
        <fullName evidence="9">Cytochrome P450</fullName>
    </submittedName>
</protein>
<evidence type="ECO:0000313" key="10">
    <source>
        <dbReference type="Proteomes" id="UP000284605"/>
    </source>
</evidence>
<dbReference type="InterPro" id="IPR017972">
    <property type="entry name" value="Cyt_P450_CS"/>
</dbReference>
<accession>A0A418WIU8</accession>
<evidence type="ECO:0000256" key="6">
    <source>
        <dbReference type="ARBA" id="ARBA00023033"/>
    </source>
</evidence>
<gene>
    <name evidence="9" type="ORF">D3874_12795</name>
</gene>
<proteinExistence type="inferred from homology"/>
<evidence type="ECO:0000256" key="5">
    <source>
        <dbReference type="ARBA" id="ARBA00023004"/>
    </source>
</evidence>
<evidence type="ECO:0000313" key="9">
    <source>
        <dbReference type="EMBL" id="RJF89971.1"/>
    </source>
</evidence>
<dbReference type="GO" id="GO:0004497">
    <property type="term" value="F:monooxygenase activity"/>
    <property type="evidence" value="ECO:0007669"/>
    <property type="project" value="UniProtKB-KW"/>
</dbReference>
<comment type="cofactor">
    <cofactor evidence="7">
        <name>heme</name>
        <dbReference type="ChEBI" id="CHEBI:30413"/>
    </cofactor>
</comment>
<evidence type="ECO:0000256" key="1">
    <source>
        <dbReference type="ARBA" id="ARBA00010617"/>
    </source>
</evidence>
<reference evidence="9 10" key="1">
    <citation type="submission" date="2018-09" db="EMBL/GenBank/DDBJ databases">
        <authorList>
            <person name="Zhu H."/>
        </authorList>
    </citation>
    <scope>NUCLEOTIDE SEQUENCE [LARGE SCALE GENOMIC DNA]</scope>
    <source>
        <strain evidence="9 10">K1W22B-8</strain>
    </source>
</reference>
<keyword evidence="6 8" id="KW-0503">Monooxygenase</keyword>
<name>A0A418WIU8_9PROT</name>
<comment type="similarity">
    <text evidence="1 8">Belongs to the cytochrome P450 family.</text>
</comment>
<dbReference type="PRINTS" id="PR00463">
    <property type="entry name" value="EP450I"/>
</dbReference>
<dbReference type="EMBL" id="QYUK01000011">
    <property type="protein sequence ID" value="RJF89971.1"/>
    <property type="molecule type" value="Genomic_DNA"/>
</dbReference>
<keyword evidence="3 7" id="KW-0479">Metal-binding</keyword>
<evidence type="ECO:0000256" key="8">
    <source>
        <dbReference type="RuleBase" id="RU000461"/>
    </source>
</evidence>
<sequence>MWLRDGLSVLSDKAYTMKMGQVRMPTRTFYMLNDPPLVRRVLAERADNYPKDEVLGFMLRRLMGDSIFTSNGATWKRQRGMMNPAFEAARVKDVFAQMLDATRDMAARLDTVADGRPYTIDVETTHVTADIILRTIFSSTMEQGAAERVFAAFNEFQEIAFAHGMLRIFRLPTFLSPRHARAGRAAREIRGLLEPMIRARLERIARGEAVPARDILAAMLEARDPTDGTPFSFEELYEQVAMLFLAGHETSASALGWTLYLIAKQPEVQARLLAEVTAVLGDRQPVFSDLRGLEYTRAVFREALRLYPPVAFIARTPIEGECLRGKDVKPGSIIFVSPWMLHRNRNHWDAPDEFDADRFETERGAEAARCAYLPFSMGPRVCLGAAFALQEATLILATLIRRYRFEAEPGHEPQPVARLTLRSANGIVLRLTRRNADAQAAAE</sequence>
<keyword evidence="2 7" id="KW-0349">Heme</keyword>
<dbReference type="Gene3D" id="1.10.630.10">
    <property type="entry name" value="Cytochrome P450"/>
    <property type="match status" value="1"/>
</dbReference>
<evidence type="ECO:0000256" key="3">
    <source>
        <dbReference type="ARBA" id="ARBA00022723"/>
    </source>
</evidence>
<dbReference type="GO" id="GO:0005506">
    <property type="term" value="F:iron ion binding"/>
    <property type="evidence" value="ECO:0007669"/>
    <property type="project" value="InterPro"/>
</dbReference>
<dbReference type="PROSITE" id="PS00086">
    <property type="entry name" value="CYTOCHROME_P450"/>
    <property type="match status" value="1"/>
</dbReference>
<dbReference type="OrthoDB" id="9764248at2"/>
<evidence type="ECO:0000256" key="7">
    <source>
        <dbReference type="PIRSR" id="PIRSR602401-1"/>
    </source>
</evidence>
<dbReference type="InterPro" id="IPR050196">
    <property type="entry name" value="Cytochrome_P450_Monoox"/>
</dbReference>
<dbReference type="PANTHER" id="PTHR24291">
    <property type="entry name" value="CYTOCHROME P450 FAMILY 4"/>
    <property type="match status" value="1"/>
</dbReference>
<keyword evidence="5 7" id="KW-0408">Iron</keyword>
<comment type="caution">
    <text evidence="9">The sequence shown here is derived from an EMBL/GenBank/DDBJ whole genome shotgun (WGS) entry which is preliminary data.</text>
</comment>
<dbReference type="Proteomes" id="UP000284605">
    <property type="component" value="Unassembled WGS sequence"/>
</dbReference>
<dbReference type="GO" id="GO:0016705">
    <property type="term" value="F:oxidoreductase activity, acting on paired donors, with incorporation or reduction of molecular oxygen"/>
    <property type="evidence" value="ECO:0007669"/>
    <property type="project" value="InterPro"/>
</dbReference>
<dbReference type="InterPro" id="IPR036396">
    <property type="entry name" value="Cyt_P450_sf"/>
</dbReference>
<dbReference type="Pfam" id="PF00067">
    <property type="entry name" value="p450"/>
    <property type="match status" value="1"/>
</dbReference>
<keyword evidence="10" id="KW-1185">Reference proteome</keyword>
<dbReference type="InterPro" id="IPR002401">
    <property type="entry name" value="Cyt_P450_E_grp-I"/>
</dbReference>
<keyword evidence="4 8" id="KW-0560">Oxidoreductase</keyword>
<dbReference type="SUPFAM" id="SSF48264">
    <property type="entry name" value="Cytochrome P450"/>
    <property type="match status" value="1"/>
</dbReference>
<dbReference type="PRINTS" id="PR00385">
    <property type="entry name" value="P450"/>
</dbReference>
<evidence type="ECO:0000256" key="2">
    <source>
        <dbReference type="ARBA" id="ARBA00022617"/>
    </source>
</evidence>